<feature type="transmembrane region" description="Helical" evidence="1">
    <location>
        <begin position="77"/>
        <end position="96"/>
    </location>
</feature>
<gene>
    <name evidence="2" type="ORF">SAMN05421741_1519</name>
</gene>
<name>A0A1I5GWW7_9FLAO</name>
<keyword evidence="1" id="KW-0812">Transmembrane</keyword>
<keyword evidence="1" id="KW-0472">Membrane</keyword>
<accession>A0A1I5GWW7</accession>
<protein>
    <submittedName>
        <fullName evidence="2">Uncharacterized protein</fullName>
    </submittedName>
</protein>
<keyword evidence="1" id="KW-1133">Transmembrane helix</keyword>
<proteinExistence type="predicted"/>
<sequence>MKKIFYSVWADAINYERIKNGGESHWKLFTFAYMSVFLGLNILAILTAIRFFSGYNLADKLMEQLGTITTNEKLQNLLWSMIVMFMPGSVINYFLVFYRKKYEYILKNYEFKNGRLLIIYVTVTIIAVFGFSLLNKFTR</sequence>
<dbReference type="OrthoDB" id="1453063at2"/>
<feature type="transmembrane region" description="Helical" evidence="1">
    <location>
        <begin position="117"/>
        <end position="134"/>
    </location>
</feature>
<evidence type="ECO:0000313" key="2">
    <source>
        <dbReference type="EMBL" id="SFO40061.1"/>
    </source>
</evidence>
<evidence type="ECO:0000256" key="1">
    <source>
        <dbReference type="SAM" id="Phobius"/>
    </source>
</evidence>
<keyword evidence="3" id="KW-1185">Reference proteome</keyword>
<feature type="transmembrane region" description="Helical" evidence="1">
    <location>
        <begin position="28"/>
        <end position="52"/>
    </location>
</feature>
<evidence type="ECO:0000313" key="3">
    <source>
        <dbReference type="Proteomes" id="UP000199036"/>
    </source>
</evidence>
<reference evidence="3" key="1">
    <citation type="submission" date="2016-10" db="EMBL/GenBank/DDBJ databases">
        <authorList>
            <person name="Varghese N."/>
            <person name="Submissions S."/>
        </authorList>
    </citation>
    <scope>NUCLEOTIDE SEQUENCE [LARGE SCALE GENOMIC DNA]</scope>
    <source>
        <strain evidence="3">DS-12</strain>
    </source>
</reference>
<dbReference type="EMBL" id="FOVI01000051">
    <property type="protein sequence ID" value="SFO40061.1"/>
    <property type="molecule type" value="Genomic_DNA"/>
</dbReference>
<dbReference type="Proteomes" id="UP000199036">
    <property type="component" value="Unassembled WGS sequence"/>
</dbReference>
<dbReference type="RefSeq" id="WP_091526651.1">
    <property type="nucleotide sequence ID" value="NZ_FOVI01000051.1"/>
</dbReference>
<dbReference type="AlphaFoldDB" id="A0A1I5GWW7"/>
<dbReference type="STRING" id="913024.SAMN05421741_1519"/>
<organism evidence="2 3">
    <name type="scientific">Paenimyroides ummariense</name>
    <dbReference type="NCBI Taxonomy" id="913024"/>
    <lineage>
        <taxon>Bacteria</taxon>
        <taxon>Pseudomonadati</taxon>
        <taxon>Bacteroidota</taxon>
        <taxon>Flavobacteriia</taxon>
        <taxon>Flavobacteriales</taxon>
        <taxon>Flavobacteriaceae</taxon>
        <taxon>Paenimyroides</taxon>
    </lineage>
</organism>